<organism evidence="3">
    <name type="scientific">Streptomyces sp. MP39-85</name>
    <dbReference type="NCBI Taxonomy" id="639006"/>
    <lineage>
        <taxon>Bacteria</taxon>
        <taxon>Bacillati</taxon>
        <taxon>Actinomycetota</taxon>
        <taxon>Actinomycetes</taxon>
        <taxon>Kitasatosporales</taxon>
        <taxon>Streptomycetaceae</taxon>
        <taxon>Streptomyces</taxon>
    </lineage>
</organism>
<proteinExistence type="predicted"/>
<feature type="compositionally biased region" description="Basic and acidic residues" evidence="1">
    <location>
        <begin position="40"/>
        <end position="50"/>
    </location>
</feature>
<dbReference type="InterPro" id="IPR005297">
    <property type="entry name" value="Lipoprotein_repeat"/>
</dbReference>
<dbReference type="PROSITE" id="PS51257">
    <property type="entry name" value="PROKAR_LIPOPROTEIN"/>
    <property type="match status" value="1"/>
</dbReference>
<sequence>MRRHTRTVTALASALLLAAAAAGCSDGGGDNGSASDSDTDTNHADSREAEVVPAVSSSAAPTVDVKNNSSLGKMLVDNKGMSLYEFDKDTKNKSMCNGACAQQWPPFTVKSKPAAGSGLKANLLKTTKRDDGSMQVTYNGRPLYHFADDTKAGQTNGQGLNAFGAKWYVMDPAGKKITKNSGNSSGGGGY</sequence>
<dbReference type="PANTHER" id="PTHR39335:SF1">
    <property type="entry name" value="BLL4220 PROTEIN"/>
    <property type="match status" value="1"/>
</dbReference>
<protein>
    <submittedName>
        <fullName evidence="3">Putative lipoprotein</fullName>
    </submittedName>
</protein>
<evidence type="ECO:0000313" key="3">
    <source>
        <dbReference type="EMBL" id="ACO94480.1"/>
    </source>
</evidence>
<name>C3VLX8_9ACTN</name>
<feature type="compositionally biased region" description="Low complexity" evidence="1">
    <location>
        <begin position="51"/>
        <end position="61"/>
    </location>
</feature>
<keyword evidence="3" id="KW-0449">Lipoprotein</keyword>
<dbReference type="Pfam" id="PF03640">
    <property type="entry name" value="Lipoprotein_15"/>
    <property type="match status" value="2"/>
</dbReference>
<evidence type="ECO:0000256" key="1">
    <source>
        <dbReference type="SAM" id="MobiDB-lite"/>
    </source>
</evidence>
<accession>C3VLX8</accession>
<feature type="chain" id="PRO_5038630136" evidence="2">
    <location>
        <begin position="25"/>
        <end position="190"/>
    </location>
</feature>
<dbReference type="GO" id="GO:0043448">
    <property type="term" value="P:alkane catabolic process"/>
    <property type="evidence" value="ECO:0007669"/>
    <property type="project" value="TreeGrafter"/>
</dbReference>
<dbReference type="PANTHER" id="PTHR39335">
    <property type="entry name" value="BLL4220 PROTEIN"/>
    <property type="match status" value="1"/>
</dbReference>
<feature type="region of interest" description="Disordered" evidence="1">
    <location>
        <begin position="27"/>
        <end position="63"/>
    </location>
</feature>
<dbReference type="AlphaFoldDB" id="C3VLX8"/>
<keyword evidence="2" id="KW-0732">Signal</keyword>
<dbReference type="EMBL" id="FJ872525">
    <property type="protein sequence ID" value="ACO94480.1"/>
    <property type="molecule type" value="Genomic_DNA"/>
</dbReference>
<reference evidence="3" key="1">
    <citation type="journal article" date="2010" name="Appl. Environ. Microbiol.">
        <title>Insights into the evolution of macrolactam biosynthesis through cloning and comparative analysis of the biosynthetic gene cluster for a novel macrocyclic lactam, ML-449.</title>
        <authorList>
            <person name="Jorgensen H."/>
            <person name="Degnes K.F."/>
            <person name="Dikiy A."/>
            <person name="Fjaervik E."/>
            <person name="Klinkenberg G."/>
            <person name="Zotchev S.B."/>
        </authorList>
    </citation>
    <scope>NUCLEOTIDE SEQUENCE</scope>
    <source>
        <strain evidence="3">MP39-85</strain>
    </source>
</reference>
<feature type="signal peptide" evidence="2">
    <location>
        <begin position="1"/>
        <end position="24"/>
    </location>
</feature>
<evidence type="ECO:0000256" key="2">
    <source>
        <dbReference type="SAM" id="SignalP"/>
    </source>
</evidence>